<reference evidence="1 2" key="1">
    <citation type="journal article" date="2014" name="Genome Biol. Evol.">
        <title>The genome of the myxosporean Thelohanellus kitauei shows adaptations to nutrient acquisition within its fish host.</title>
        <authorList>
            <person name="Yang Y."/>
            <person name="Xiong J."/>
            <person name="Zhou Z."/>
            <person name="Huo F."/>
            <person name="Miao W."/>
            <person name="Ran C."/>
            <person name="Liu Y."/>
            <person name="Zhang J."/>
            <person name="Feng J."/>
            <person name="Wang M."/>
            <person name="Wang M."/>
            <person name="Wang L."/>
            <person name="Yao B."/>
        </authorList>
    </citation>
    <scope>NUCLEOTIDE SEQUENCE [LARGE SCALE GENOMIC DNA]</scope>
    <source>
        <strain evidence="1">Wuqing</strain>
    </source>
</reference>
<evidence type="ECO:0000313" key="1">
    <source>
        <dbReference type="EMBL" id="KII61716.1"/>
    </source>
</evidence>
<comment type="caution">
    <text evidence="1">The sequence shown here is derived from an EMBL/GenBank/DDBJ whole genome shotgun (WGS) entry which is preliminary data.</text>
</comment>
<dbReference type="AlphaFoldDB" id="A0A0C2MJC1"/>
<protein>
    <submittedName>
        <fullName evidence="1">Uncharacterized protein</fullName>
    </submittedName>
</protein>
<gene>
    <name evidence="1" type="ORF">RF11_06672</name>
</gene>
<accession>A0A0C2MJC1</accession>
<sequence length="104" mass="11643">MIPSLICQSSIKFPANEPLGFVFMTEDLEKTIHLTSNHNQSPFPINSISNMFILSDLASSISTIRPSQFHDISAGDISQTAIGLRQLPCIQEDIRHFTKEQKIN</sequence>
<dbReference type="EMBL" id="JWZT01005273">
    <property type="protein sequence ID" value="KII61716.1"/>
    <property type="molecule type" value="Genomic_DNA"/>
</dbReference>
<organism evidence="1 2">
    <name type="scientific">Thelohanellus kitauei</name>
    <name type="common">Myxosporean</name>
    <dbReference type="NCBI Taxonomy" id="669202"/>
    <lineage>
        <taxon>Eukaryota</taxon>
        <taxon>Metazoa</taxon>
        <taxon>Cnidaria</taxon>
        <taxon>Myxozoa</taxon>
        <taxon>Myxosporea</taxon>
        <taxon>Bivalvulida</taxon>
        <taxon>Platysporina</taxon>
        <taxon>Myxobolidae</taxon>
        <taxon>Thelohanellus</taxon>
    </lineage>
</organism>
<keyword evidence="2" id="KW-1185">Reference proteome</keyword>
<evidence type="ECO:0000313" key="2">
    <source>
        <dbReference type="Proteomes" id="UP000031668"/>
    </source>
</evidence>
<dbReference type="Proteomes" id="UP000031668">
    <property type="component" value="Unassembled WGS sequence"/>
</dbReference>
<name>A0A0C2MJC1_THEKT</name>
<proteinExistence type="predicted"/>